<keyword evidence="3" id="KW-1133">Transmembrane helix</keyword>
<feature type="compositionally biased region" description="Basic and acidic residues" evidence="2">
    <location>
        <begin position="14"/>
        <end position="40"/>
    </location>
</feature>
<feature type="coiled-coil region" evidence="1">
    <location>
        <begin position="300"/>
        <end position="327"/>
    </location>
</feature>
<dbReference type="RefSeq" id="XP_028869437.1">
    <property type="nucleotide sequence ID" value="XM_029013604.1"/>
</dbReference>
<evidence type="ECO:0000256" key="2">
    <source>
        <dbReference type="SAM" id="MobiDB-lite"/>
    </source>
</evidence>
<organism evidence="4 5">
    <name type="scientific">Babesia ovata</name>
    <dbReference type="NCBI Taxonomy" id="189622"/>
    <lineage>
        <taxon>Eukaryota</taxon>
        <taxon>Sar</taxon>
        <taxon>Alveolata</taxon>
        <taxon>Apicomplexa</taxon>
        <taxon>Aconoidasida</taxon>
        <taxon>Piroplasmida</taxon>
        <taxon>Babesiidae</taxon>
        <taxon>Babesia</taxon>
    </lineage>
</organism>
<dbReference type="PANTHER" id="PTHR23159">
    <property type="entry name" value="CENTROSOMAL PROTEIN 2"/>
    <property type="match status" value="1"/>
</dbReference>
<proteinExistence type="predicted"/>
<sequence>MGDKINELQNESDESNKSKNESELSKLKSEKEKHYNEVHYLSEDARGRALKDIEERQESLEKLKENLEKFIGKTESENPATEILKNLTEGLEKFLGYNKDSKGYSGDGIVYSDLDRLCDGVMAFLHGVLNEVHTNDNLQKYNTPLTVPLQKITEALYNRKNFDSSIRVVSDGIKQWVRGVTLSNIEVTRPLNALNNMVESHMSVNITDDPITEQLDNWRGFSGLYLQDAEKAESALEGIDGNLRSKIADKIDLVKSVVSNFWKSVNNDDVMRFVDELDGKFATQRREVNSHIAAKIGDVQSKLSRQFEDLRQKISSIRQEKNTQIRKITEAVSTAEKLADTLVGEKNSTFDKDYKTLITNKFTGIKEAVEAFSNDGTAGDGSSKSELWTQFGEVESKVRGLEADVLADLDRLRDEVERLDDDVHSPSTENVLVKGALNKLEEAKNTLNQNTIQPITQEAEKLRAQNDEFQASIQKLAQKFQPLREGFYGKGGSTNPDEGSLAKLITKLTTAIGASSDINGYGIVGAVNAFNTVAKAQIKEAAERAIKEALAKFQMTTDQTKIDVAAMMTQFEESRKSLDGAVQKIHEELGALKNVPSTVQQNQQTAGYVMDDLKSRIDGILDSIKAINEPIRLAGEALESAIKAVEAALQTARQTANGKLQELKINLQGFVNRALNDLEDSVENMFDSQKKAELKALYTSVSAQVPQIADIIQKDSDTGLKGLMNKLQDTFEIHELYPSGNELRLFAVNVQNFWKEFFGALKEQSDLLSYEERITSVTSSLDSLLDTMFDKKHFHHSVSEKIDALQKALHNFTPTKFAEASPLLNVIKQGVTDLHEELRKQYVSRYSGKEWNSLQEPEKTNCAQILVTILKTLTHDLRELHERCDKKKGDCRENKISLISKPSVYNPLGAFFRDCGYRVSKLEEPYEGELRCHQEMRGGDVFGKLVASLQDVNKIAHLVKCPSFKEITDDVNIIDLLKCLTSHVSEYYQSCHLGLPKSKKHPCSVRDICVWLSGLPHTAVYKTIDGHCQKILNQEDEATGAFPNQADKVMKRSLQHLYGTIKKTCHLSHRLLVSIQGHGSGASHAAYPYACCFENNHGGFYYPGDPSSLLGMLKDMCTRLLRALCFLYQQCRYTAADGNGWRECQYGYRVGSYQWSCDELSDNSNTQPKSQAKCQPNSEPNDQPTCLPKSPLQAHLMDGLPGFMPHKFTAVGCQAMCSTCPKGSLVGQCITPMGFADLATAGSITGRGDDLVDVLSTLCKNGGSVLCELVHALQCISPSPPKGLAEMFSYYCNVMQKSYGSVYGHEVKYKGEIDDAIHLSFPFKNDMWLHNKYSASKLTHALNTLYCSDNEHNGVITDDNHRGLHTVSPNPSNDKSKQCSPNSTCAPYLKSLCHDACHTYPAKHKALYLSWLCQLAWTFWDLLDQLLKAFNNVSCQSYGCSCKCGFGKHGVTEEETSQTTKVPTPSCHCNSIVQCKGPMSVFYQYGFTFGMPKELMESGSLKTCDNFVKQLTRVLYKGYFKDLFDEIDEFIWAIRTPFSYLLLALWSLSLLYLLHIAVVRLDVLRIRSHLRSPSSHRIAAQSLLAAARVKALANVKYFSP</sequence>
<keyword evidence="1" id="KW-0175">Coiled coil</keyword>
<keyword evidence="3" id="KW-0472">Membrane</keyword>
<name>A0A2H6KJM5_9APIC</name>
<keyword evidence="5" id="KW-1185">Reference proteome</keyword>
<keyword evidence="3" id="KW-0812">Transmembrane</keyword>
<dbReference type="GeneID" id="39876964"/>
<evidence type="ECO:0000256" key="1">
    <source>
        <dbReference type="SAM" id="Coils"/>
    </source>
</evidence>
<protein>
    <recommendedName>
        <fullName evidence="6">C3H1-type domain-containing protein</fullName>
    </recommendedName>
</protein>
<evidence type="ECO:0000256" key="3">
    <source>
        <dbReference type="SAM" id="Phobius"/>
    </source>
</evidence>
<dbReference type="PANTHER" id="PTHR23159:SF31">
    <property type="entry name" value="CENTROSOME-ASSOCIATED PROTEIN CEP250 ISOFORM X1"/>
    <property type="match status" value="1"/>
</dbReference>
<comment type="caution">
    <text evidence="4">The sequence shown here is derived from an EMBL/GenBank/DDBJ whole genome shotgun (WGS) entry which is preliminary data.</text>
</comment>
<dbReference type="Proteomes" id="UP000236319">
    <property type="component" value="Unassembled WGS sequence"/>
</dbReference>
<gene>
    <name evidence="4" type="ORF">BOVATA_046870</name>
</gene>
<feature type="compositionally biased region" description="Polar residues" evidence="2">
    <location>
        <begin position="1162"/>
        <end position="1184"/>
    </location>
</feature>
<evidence type="ECO:0000313" key="5">
    <source>
        <dbReference type="Proteomes" id="UP000236319"/>
    </source>
</evidence>
<evidence type="ECO:0008006" key="6">
    <source>
        <dbReference type="Google" id="ProtNLM"/>
    </source>
</evidence>
<reference evidence="4 5" key="1">
    <citation type="journal article" date="2017" name="BMC Genomics">
        <title>Whole-genome assembly of Babesia ovata and comparative genomics between closely related pathogens.</title>
        <authorList>
            <person name="Yamagishi J."/>
            <person name="Asada M."/>
            <person name="Hakimi H."/>
            <person name="Tanaka T.Q."/>
            <person name="Sugimoto C."/>
            <person name="Kawazu S."/>
        </authorList>
    </citation>
    <scope>NUCLEOTIDE SEQUENCE [LARGE SCALE GENOMIC DNA]</scope>
    <source>
        <strain evidence="4 5">Miyake</strain>
    </source>
</reference>
<dbReference type="VEuPathDB" id="PiroplasmaDB:BOVATA_046870"/>
<accession>A0A2H6KJM5</accession>
<feature type="transmembrane region" description="Helical" evidence="3">
    <location>
        <begin position="1538"/>
        <end position="1561"/>
    </location>
</feature>
<feature type="coiled-coil region" evidence="1">
    <location>
        <begin position="402"/>
        <end position="479"/>
    </location>
</feature>
<feature type="region of interest" description="Disordered" evidence="2">
    <location>
        <begin position="1"/>
        <end position="40"/>
    </location>
</feature>
<feature type="region of interest" description="Disordered" evidence="2">
    <location>
        <begin position="1162"/>
        <end position="1185"/>
    </location>
</feature>
<dbReference type="EMBL" id="BDSA01000021">
    <property type="protein sequence ID" value="GBE63194.1"/>
    <property type="molecule type" value="Genomic_DNA"/>
</dbReference>
<dbReference type="Gene3D" id="1.20.120.20">
    <property type="entry name" value="Apolipoprotein"/>
    <property type="match status" value="1"/>
</dbReference>
<evidence type="ECO:0000313" key="4">
    <source>
        <dbReference type="EMBL" id="GBE63194.1"/>
    </source>
</evidence>
<feature type="coiled-coil region" evidence="1">
    <location>
        <begin position="635"/>
        <end position="695"/>
    </location>
</feature>